<comment type="caution">
    <text evidence="1">The sequence shown here is derived from an EMBL/GenBank/DDBJ whole genome shotgun (WGS) entry which is preliminary data.</text>
</comment>
<reference evidence="2" key="1">
    <citation type="journal article" date="2019" name="Int. J. Syst. Evol. Microbiol.">
        <title>The Global Catalogue of Microorganisms (GCM) 10K type strain sequencing project: providing services to taxonomists for standard genome sequencing and annotation.</title>
        <authorList>
            <consortium name="The Broad Institute Genomics Platform"/>
            <consortium name="The Broad Institute Genome Sequencing Center for Infectious Disease"/>
            <person name="Wu L."/>
            <person name="Ma J."/>
        </authorList>
    </citation>
    <scope>NUCLEOTIDE SEQUENCE [LARGE SCALE GENOMIC DNA]</scope>
    <source>
        <strain evidence="2">CCM 7043</strain>
    </source>
</reference>
<evidence type="ECO:0000313" key="2">
    <source>
        <dbReference type="Proteomes" id="UP001597114"/>
    </source>
</evidence>
<keyword evidence="2" id="KW-1185">Reference proteome</keyword>
<protein>
    <submittedName>
        <fullName evidence="1">Uncharacterized protein</fullName>
    </submittedName>
</protein>
<dbReference type="RefSeq" id="WP_344724674.1">
    <property type="nucleotide sequence ID" value="NZ_BAAAUS010000027.1"/>
</dbReference>
<name>A0ABW4EMP0_9PSEU</name>
<dbReference type="Proteomes" id="UP001597114">
    <property type="component" value="Unassembled WGS sequence"/>
</dbReference>
<evidence type="ECO:0000313" key="1">
    <source>
        <dbReference type="EMBL" id="MFD1515928.1"/>
    </source>
</evidence>
<gene>
    <name evidence="1" type="ORF">ACFSJD_00420</name>
</gene>
<accession>A0ABW4EMP0</accession>
<organism evidence="1 2">
    <name type="scientific">Pseudonocardia yunnanensis</name>
    <dbReference type="NCBI Taxonomy" id="58107"/>
    <lineage>
        <taxon>Bacteria</taxon>
        <taxon>Bacillati</taxon>
        <taxon>Actinomycetota</taxon>
        <taxon>Actinomycetes</taxon>
        <taxon>Pseudonocardiales</taxon>
        <taxon>Pseudonocardiaceae</taxon>
        <taxon>Pseudonocardia</taxon>
    </lineage>
</organism>
<dbReference type="EMBL" id="JBHUCO010000001">
    <property type="protein sequence ID" value="MFD1515928.1"/>
    <property type="molecule type" value="Genomic_DNA"/>
</dbReference>
<sequence length="70" mass="7927">MDRESDEASVADHLLSSLERLVKRHRTLSLGGGETAELHSGLHAELISAEVTHELELTRRELHRRLHPAR</sequence>
<proteinExistence type="predicted"/>